<dbReference type="AlphaFoldDB" id="A0A286M366"/>
<sequence>MSRIAQGRYCQDRICIRVASSPEWAVDTSASRCQAVAWMHE</sequence>
<protein>
    <submittedName>
        <fullName evidence="1">Uncharacterized protein</fullName>
    </submittedName>
</protein>
<reference evidence="1 2" key="1">
    <citation type="journal article" date="2007" name="J. Bacteriol.">
        <title>Genome sequence analysis of the emerging human pathogenic acetic acid bacterium Granulibacter bethesdensis.</title>
        <authorList>
            <person name="Greenberg D.E."/>
            <person name="Porcella S.F."/>
            <person name="Zelazny A.M."/>
            <person name="Virtaneva K."/>
            <person name="Sturdevant D.E."/>
            <person name="Kupko J.J.III."/>
            <person name="Barbian K.D."/>
            <person name="Babar A."/>
            <person name="Dorward D.W."/>
            <person name="Holland S.M."/>
        </authorList>
    </citation>
    <scope>NUCLEOTIDE SEQUENCE [LARGE SCALE GENOMIC DNA]</scope>
    <source>
        <strain evidence="2">ATCC BAA-1260 / CGDNIH1</strain>
    </source>
</reference>
<organism evidence="1 2">
    <name type="scientific">Granulibacter bethesdensis (strain ATCC BAA-1260 / CGDNIH1)</name>
    <dbReference type="NCBI Taxonomy" id="391165"/>
    <lineage>
        <taxon>Bacteria</taxon>
        <taxon>Pseudomonadati</taxon>
        <taxon>Pseudomonadota</taxon>
        <taxon>Alphaproteobacteria</taxon>
        <taxon>Acetobacterales</taxon>
        <taxon>Acetobacteraceae</taxon>
        <taxon>Granulibacter</taxon>
    </lineage>
</organism>
<keyword evidence="2" id="KW-1185">Reference proteome</keyword>
<dbReference type="KEGG" id="gbe:GbCGDNIH1_7288"/>
<accession>A0A286M366</accession>
<dbReference type="EMBL" id="CP000394">
    <property type="protein sequence ID" value="ASV62465.1"/>
    <property type="molecule type" value="Genomic_DNA"/>
</dbReference>
<gene>
    <name evidence="1" type="ordered locus">GbCGDNIH1_7288</name>
</gene>
<dbReference type="Proteomes" id="UP000001963">
    <property type="component" value="Chromosome"/>
</dbReference>
<evidence type="ECO:0000313" key="1">
    <source>
        <dbReference type="EMBL" id="ASV62465.1"/>
    </source>
</evidence>
<proteinExistence type="predicted"/>
<evidence type="ECO:0000313" key="2">
    <source>
        <dbReference type="Proteomes" id="UP000001963"/>
    </source>
</evidence>
<name>A0A286M366_GRABC</name>